<name>A0A451BGM3_9GAMM</name>
<dbReference type="AlphaFoldDB" id="A0A451BGM3"/>
<reference evidence="3" key="1">
    <citation type="submission" date="2019-02" db="EMBL/GenBank/DDBJ databases">
        <authorList>
            <person name="Gruber-Vodicka R. H."/>
            <person name="Seah K. B. B."/>
        </authorList>
    </citation>
    <scope>NUCLEOTIDE SEQUENCE</scope>
    <source>
        <strain evidence="1">BECK_BZ197</strain>
        <strain evidence="3">BECK_BZ198</strain>
        <strain evidence="2">BECK_BZ199</strain>
    </source>
</reference>
<evidence type="ECO:0000313" key="1">
    <source>
        <dbReference type="EMBL" id="VFK32898.1"/>
    </source>
</evidence>
<dbReference type="EMBL" id="CAADGH010000137">
    <property type="protein sequence ID" value="VFK77431.1"/>
    <property type="molecule type" value="Genomic_DNA"/>
</dbReference>
<gene>
    <name evidence="1" type="ORF">BECKMB1821G_GA0114241_11309</name>
    <name evidence="3" type="ORF">BECKMB1821H_GA0114242_11379</name>
    <name evidence="2" type="ORF">BECKMB1821I_GA0114274_11369</name>
</gene>
<accession>A0A451BGM3</accession>
<evidence type="ECO:0000313" key="2">
    <source>
        <dbReference type="EMBL" id="VFK35675.1"/>
    </source>
</evidence>
<dbReference type="EMBL" id="CAADFO010000130">
    <property type="protein sequence ID" value="VFK32898.1"/>
    <property type="molecule type" value="Genomic_DNA"/>
</dbReference>
<proteinExistence type="predicted"/>
<sequence length="74" mass="8020">MILRWNFGTFAEHLCAITPARMDIGFLDAEVIFQDLREGSAGGRTVENKRHPNSVALDAGFAEADVGVDADALE</sequence>
<evidence type="ECO:0000313" key="3">
    <source>
        <dbReference type="EMBL" id="VFK77431.1"/>
    </source>
</evidence>
<dbReference type="EMBL" id="CAADFQ010000136">
    <property type="protein sequence ID" value="VFK35675.1"/>
    <property type="molecule type" value="Genomic_DNA"/>
</dbReference>
<protein>
    <submittedName>
        <fullName evidence="3">Uncharacterized protein</fullName>
    </submittedName>
</protein>
<organism evidence="3">
    <name type="scientific">Candidatus Kentrum sp. MB</name>
    <dbReference type="NCBI Taxonomy" id="2138164"/>
    <lineage>
        <taxon>Bacteria</taxon>
        <taxon>Pseudomonadati</taxon>
        <taxon>Pseudomonadota</taxon>
        <taxon>Gammaproteobacteria</taxon>
        <taxon>Candidatus Kentrum</taxon>
    </lineage>
</organism>